<dbReference type="KEGG" id="lfa:LFA_0852"/>
<dbReference type="STRING" id="1212491.LFA_0852"/>
<evidence type="ECO:0000256" key="1">
    <source>
        <dbReference type="SAM" id="MobiDB-lite"/>
    </source>
</evidence>
<gene>
    <name evidence="2" type="ORF">LFA_0852</name>
</gene>
<dbReference type="HOGENOM" id="CLU_1633334_0_0_6"/>
<dbReference type="Proteomes" id="UP000032430">
    <property type="component" value="Chromosome I"/>
</dbReference>
<accession>A0A098G1D6</accession>
<proteinExistence type="predicted"/>
<evidence type="ECO:0000313" key="3">
    <source>
        <dbReference type="Proteomes" id="UP000032430"/>
    </source>
</evidence>
<evidence type="ECO:0000313" key="2">
    <source>
        <dbReference type="EMBL" id="CEG56298.1"/>
    </source>
</evidence>
<reference evidence="3" key="1">
    <citation type="submission" date="2014-09" db="EMBL/GenBank/DDBJ databases">
        <authorList>
            <person name="Gomez-Valero L."/>
        </authorList>
    </citation>
    <scope>NUCLEOTIDE SEQUENCE [LARGE SCALE GENOMIC DNA]</scope>
    <source>
        <strain evidence="3">ATCC700992</strain>
    </source>
</reference>
<feature type="compositionally biased region" description="Polar residues" evidence="1">
    <location>
        <begin position="52"/>
        <end position="66"/>
    </location>
</feature>
<name>A0A098G1D6_9GAMM</name>
<dbReference type="EMBL" id="LN614827">
    <property type="protein sequence ID" value="CEG56298.1"/>
    <property type="molecule type" value="Genomic_DNA"/>
</dbReference>
<keyword evidence="3" id="KW-1185">Reference proteome</keyword>
<dbReference type="RefSeq" id="WP_045094989.1">
    <property type="nucleotide sequence ID" value="NZ_LN614827.1"/>
</dbReference>
<organism evidence="2 3">
    <name type="scientific">Legionella fallonii LLAP-10</name>
    <dbReference type="NCBI Taxonomy" id="1212491"/>
    <lineage>
        <taxon>Bacteria</taxon>
        <taxon>Pseudomonadati</taxon>
        <taxon>Pseudomonadota</taxon>
        <taxon>Gammaproteobacteria</taxon>
        <taxon>Legionellales</taxon>
        <taxon>Legionellaceae</taxon>
        <taxon>Legionella</taxon>
    </lineage>
</organism>
<feature type="region of interest" description="Disordered" evidence="1">
    <location>
        <begin position="1"/>
        <end position="76"/>
    </location>
</feature>
<sequence>MSEKRASAASISHKKKHSALLEQYTNSPPHEDEMISPSEHSSSIKRSKTTHLESNAPLQQEAVSSTGKEKEATVPQKLPPIFTAHQKELIAQNKTNLIRSISALKEAPLSISTLSRLQARYNLANNTPLTVVPRLTKSLKAPPLRKKPVNINAILIATLNNR</sequence>
<dbReference type="AlphaFoldDB" id="A0A098G1D6"/>
<protein>
    <submittedName>
        <fullName evidence="2">Uncharacterized protein</fullName>
    </submittedName>
</protein>